<dbReference type="InterPro" id="IPR051359">
    <property type="entry name" value="CaCA_antiporter"/>
</dbReference>
<feature type="signal peptide" evidence="8">
    <location>
        <begin position="1"/>
        <end position="15"/>
    </location>
</feature>
<keyword evidence="4 7" id="KW-0812">Transmembrane</keyword>
<evidence type="ECO:0000256" key="2">
    <source>
        <dbReference type="ARBA" id="ARBA00008170"/>
    </source>
</evidence>
<dbReference type="GO" id="GO:0016020">
    <property type="term" value="C:membrane"/>
    <property type="evidence" value="ECO:0007669"/>
    <property type="project" value="UniProtKB-SubCell"/>
</dbReference>
<evidence type="ECO:0000256" key="3">
    <source>
        <dbReference type="ARBA" id="ARBA00022448"/>
    </source>
</evidence>
<gene>
    <name evidence="10" type="ORF">BN1211_5511</name>
</gene>
<dbReference type="InterPro" id="IPR004837">
    <property type="entry name" value="NaCa_Exmemb"/>
</dbReference>
<feature type="transmembrane region" description="Helical" evidence="7">
    <location>
        <begin position="494"/>
        <end position="514"/>
    </location>
</feature>
<protein>
    <recommendedName>
        <fullName evidence="9">Sodium/calcium exchanger membrane region domain-containing protein</fullName>
    </recommendedName>
</protein>
<feature type="transmembrane region" description="Helical" evidence="7">
    <location>
        <begin position="223"/>
        <end position="242"/>
    </location>
</feature>
<dbReference type="PANTHER" id="PTHR12266:SF0">
    <property type="entry name" value="MITOCHONDRIAL SODIUM_CALCIUM EXCHANGER PROTEIN"/>
    <property type="match status" value="1"/>
</dbReference>
<evidence type="ECO:0000259" key="9">
    <source>
        <dbReference type="Pfam" id="PF01699"/>
    </source>
</evidence>
<dbReference type="Proteomes" id="UP000038830">
    <property type="component" value="Unassembled WGS sequence"/>
</dbReference>
<evidence type="ECO:0000256" key="4">
    <source>
        <dbReference type="ARBA" id="ARBA00022692"/>
    </source>
</evidence>
<feature type="transmembrane region" description="Helical" evidence="7">
    <location>
        <begin position="521"/>
        <end position="540"/>
    </location>
</feature>
<comment type="subcellular location">
    <subcellularLocation>
        <location evidence="1">Membrane</location>
        <topology evidence="1">Multi-pass membrane protein</topology>
    </subcellularLocation>
</comment>
<dbReference type="GO" id="GO:0006874">
    <property type="term" value="P:intracellular calcium ion homeostasis"/>
    <property type="evidence" value="ECO:0007669"/>
    <property type="project" value="TreeGrafter"/>
</dbReference>
<feature type="domain" description="Sodium/calcium exchanger membrane region" evidence="9">
    <location>
        <begin position="557"/>
        <end position="704"/>
    </location>
</feature>
<evidence type="ECO:0000256" key="1">
    <source>
        <dbReference type="ARBA" id="ARBA00004141"/>
    </source>
</evidence>
<feature type="chain" id="PRO_5012565440" description="Sodium/calcium exchanger membrane region domain-containing protein" evidence="8">
    <location>
        <begin position="16"/>
        <end position="710"/>
    </location>
</feature>
<feature type="transmembrane region" description="Helical" evidence="7">
    <location>
        <begin position="688"/>
        <end position="709"/>
    </location>
</feature>
<evidence type="ECO:0000313" key="11">
    <source>
        <dbReference type="Proteomes" id="UP000038830"/>
    </source>
</evidence>
<sequence>MRWITLLFLLYSVRCHQSTSNTTYTLPEPQSSYTNDTDVESGMACHDIRLVPLLQQCQFAHDHCDEYRIGFINYVDWYYCAGHSSTARVPTILIYVLVLVSLFTTLGITASEFLCPNLDTIAKFFHMSESLAGVTLLALGNGSPDVFSTLEAMKVGSANLAIGELIGAALFISAVVVGSMAIVRPFKVAKRPFIRDVLFLLVCVSITAVFLSDGEISLPEAVAMIALYSTYVIFVLCWDWLVTKRRRMQLLDQKARNLFLDGTSKGNIREFQVEEQNEINDEHLWQELNPTGSAGIGVLDEQLQKQSVDSFNEWTKTSSVQRFRPSILGALDLNSRASEFKQMNSSGGISLDTLEAVTASKQQEREHEIRMSTAPQFTDNDDQHSLGEYEQRVQSAPAQYLYDYDEPFPGESVPNFFDAHDSLRKFFRTSTFWKNNGIVQTVFPTLYHFQDKMVPEKAISILCLPIITMLRLTIPVTSTENGVVETKQLFGRQFFLLLLQCAISPFITMVLCLYDDALTAKFFLIPIMVSSALLACSFTLRRLPKLQTGFAVCLAGLGFIISISWISTIAAELIAIIKFFAVLLDLSDAILGITVFAVGNSLGDFISNFTIAKMGFPMMALSACFGGPLLNILLGIGGSALYVIPTSGENIPVHLSGTLVITGVTLMINLVLMLVIVPINGWQMSRPIGLAMVGLWCIATTISCVIELLR</sequence>
<feature type="transmembrane region" description="Helical" evidence="7">
    <location>
        <begin position="160"/>
        <end position="181"/>
    </location>
</feature>
<dbReference type="PANTHER" id="PTHR12266">
    <property type="entry name" value="NA+/CA2+ K+ INDEPENDENT EXCHANGER"/>
    <property type="match status" value="1"/>
</dbReference>
<feature type="transmembrane region" description="Helical" evidence="7">
    <location>
        <begin position="546"/>
        <end position="566"/>
    </location>
</feature>
<dbReference type="GO" id="GO:0008324">
    <property type="term" value="F:monoatomic cation transmembrane transporter activity"/>
    <property type="evidence" value="ECO:0007669"/>
    <property type="project" value="TreeGrafter"/>
</dbReference>
<keyword evidence="5 7" id="KW-1133">Transmembrane helix</keyword>
<dbReference type="AlphaFoldDB" id="A0A0H5C9A3"/>
<keyword evidence="6 7" id="KW-0472">Membrane</keyword>
<feature type="transmembrane region" description="Helical" evidence="7">
    <location>
        <begin position="618"/>
        <end position="643"/>
    </location>
</feature>
<keyword evidence="3" id="KW-0813">Transport</keyword>
<dbReference type="Pfam" id="PF01699">
    <property type="entry name" value="Na_Ca_ex"/>
    <property type="match status" value="2"/>
</dbReference>
<dbReference type="Gene3D" id="1.20.1420.30">
    <property type="entry name" value="NCX, central ion-binding region"/>
    <property type="match status" value="2"/>
</dbReference>
<feature type="transmembrane region" description="Helical" evidence="7">
    <location>
        <begin position="193"/>
        <end position="211"/>
    </location>
</feature>
<dbReference type="EMBL" id="CDQK01000006">
    <property type="protein sequence ID" value="CEP24637.1"/>
    <property type="molecule type" value="Genomic_DNA"/>
</dbReference>
<comment type="similarity">
    <text evidence="2">Belongs to the Ca(2+):cation antiporter (CaCA) (TC 2.A.19) family.</text>
</comment>
<evidence type="ECO:0000256" key="8">
    <source>
        <dbReference type="SAM" id="SignalP"/>
    </source>
</evidence>
<evidence type="ECO:0000256" key="5">
    <source>
        <dbReference type="ARBA" id="ARBA00022989"/>
    </source>
</evidence>
<reference evidence="11" key="1">
    <citation type="journal article" date="2015" name="J. Biotechnol.">
        <title>The structure of the Cyberlindnera jadinii genome and its relation to Candida utilis analyzed by the occurrence of single nucleotide polymorphisms.</title>
        <authorList>
            <person name="Rupp O."/>
            <person name="Brinkrolf K."/>
            <person name="Buerth C."/>
            <person name="Kunigo M."/>
            <person name="Schneider J."/>
            <person name="Jaenicke S."/>
            <person name="Goesmann A."/>
            <person name="Puehler A."/>
            <person name="Jaeger K.-E."/>
            <person name="Ernst J.F."/>
        </authorList>
    </citation>
    <scope>NUCLEOTIDE SEQUENCE [LARGE SCALE GENOMIC DNA]</scope>
    <source>
        <strain evidence="11">ATCC 18201 / CBS 1600 / BCRC 20928 / JCM 3617 / NBRC 0987 / NRRL Y-1542</strain>
    </source>
</reference>
<proteinExistence type="inferred from homology"/>
<evidence type="ECO:0000256" key="6">
    <source>
        <dbReference type="ARBA" id="ARBA00023136"/>
    </source>
</evidence>
<organism evidence="10 11">
    <name type="scientific">Cyberlindnera jadinii (strain ATCC 18201 / CBS 1600 / BCRC 20928 / JCM 3617 / NBRC 0987 / NRRL Y-1542)</name>
    <name type="common">Torula yeast</name>
    <name type="synonym">Candida utilis</name>
    <dbReference type="NCBI Taxonomy" id="983966"/>
    <lineage>
        <taxon>Eukaryota</taxon>
        <taxon>Fungi</taxon>
        <taxon>Dikarya</taxon>
        <taxon>Ascomycota</taxon>
        <taxon>Saccharomycotina</taxon>
        <taxon>Saccharomycetes</taxon>
        <taxon>Phaffomycetales</taxon>
        <taxon>Phaffomycetaceae</taxon>
        <taxon>Cyberlindnera</taxon>
    </lineage>
</organism>
<evidence type="ECO:0000313" key="10">
    <source>
        <dbReference type="EMBL" id="CEP24637.1"/>
    </source>
</evidence>
<dbReference type="InterPro" id="IPR044880">
    <property type="entry name" value="NCX_ion-bd_dom_sf"/>
</dbReference>
<feature type="transmembrane region" description="Helical" evidence="7">
    <location>
        <begin position="92"/>
        <end position="114"/>
    </location>
</feature>
<evidence type="ECO:0000256" key="7">
    <source>
        <dbReference type="SAM" id="Phobius"/>
    </source>
</evidence>
<name>A0A0H5C9A3_CYBJN</name>
<accession>A0A0H5C9A3</accession>
<feature type="domain" description="Sodium/calcium exchanger membrane region" evidence="9">
    <location>
        <begin position="97"/>
        <end position="236"/>
    </location>
</feature>
<feature type="transmembrane region" description="Helical" evidence="7">
    <location>
        <begin position="655"/>
        <end position="676"/>
    </location>
</feature>
<keyword evidence="8" id="KW-0732">Signal</keyword>